<comment type="cofactor">
    <cofactor evidence="1">
        <name>Co(2+)</name>
        <dbReference type="ChEBI" id="CHEBI:48828"/>
    </cofactor>
</comment>
<accession>A0ABR0EKI2</accession>
<keyword evidence="2" id="KW-0479">Metal-binding</keyword>
<evidence type="ECO:0000256" key="3">
    <source>
        <dbReference type="ARBA" id="ARBA00022801"/>
    </source>
</evidence>
<comment type="catalytic activity">
    <reaction evidence="7">
        <text>[(1-&gt;4)-N-acetyl-beta-D-glucosaminyl](n) + n H2O = chitosan + n acetate</text>
        <dbReference type="Rhea" id="RHEA:10464"/>
        <dbReference type="Rhea" id="RHEA-COMP:9593"/>
        <dbReference type="Rhea" id="RHEA-COMP:9597"/>
        <dbReference type="ChEBI" id="CHEBI:15377"/>
        <dbReference type="ChEBI" id="CHEBI:17029"/>
        <dbReference type="ChEBI" id="CHEBI:30089"/>
        <dbReference type="ChEBI" id="CHEBI:57704"/>
        <dbReference type="EC" id="3.5.1.41"/>
    </reaction>
    <physiologicalReaction direction="left-to-right" evidence="7">
        <dbReference type="Rhea" id="RHEA:10465"/>
    </physiologicalReaction>
</comment>
<organism evidence="9 10">
    <name type="scientific">Zasmidium cellare</name>
    <name type="common">Wine cellar mold</name>
    <name type="synonym">Racodium cellare</name>
    <dbReference type="NCBI Taxonomy" id="395010"/>
    <lineage>
        <taxon>Eukaryota</taxon>
        <taxon>Fungi</taxon>
        <taxon>Dikarya</taxon>
        <taxon>Ascomycota</taxon>
        <taxon>Pezizomycotina</taxon>
        <taxon>Dothideomycetes</taxon>
        <taxon>Dothideomycetidae</taxon>
        <taxon>Mycosphaerellales</taxon>
        <taxon>Mycosphaerellaceae</taxon>
        <taxon>Zasmidium</taxon>
    </lineage>
</organism>
<evidence type="ECO:0000313" key="9">
    <source>
        <dbReference type="EMBL" id="KAK4502074.1"/>
    </source>
</evidence>
<evidence type="ECO:0000256" key="1">
    <source>
        <dbReference type="ARBA" id="ARBA00001941"/>
    </source>
</evidence>
<keyword evidence="3" id="KW-0378">Hydrolase</keyword>
<dbReference type="InterPro" id="IPR002509">
    <property type="entry name" value="NODB_dom"/>
</dbReference>
<dbReference type="PANTHER" id="PTHR10587">
    <property type="entry name" value="GLYCOSYL TRANSFERASE-RELATED"/>
    <property type="match status" value="1"/>
</dbReference>
<dbReference type="Gene3D" id="3.20.20.370">
    <property type="entry name" value="Glycoside hydrolase/deacetylase"/>
    <property type="match status" value="1"/>
</dbReference>
<feature type="domain" description="NodB homology" evidence="8">
    <location>
        <begin position="1"/>
        <end position="123"/>
    </location>
</feature>
<dbReference type="PANTHER" id="PTHR10587:SF133">
    <property type="entry name" value="CHITIN DEACETYLASE 1-RELATED"/>
    <property type="match status" value="1"/>
</dbReference>
<evidence type="ECO:0000256" key="2">
    <source>
        <dbReference type="ARBA" id="ARBA00022723"/>
    </source>
</evidence>
<keyword evidence="4" id="KW-0146">Chitin degradation</keyword>
<evidence type="ECO:0000256" key="4">
    <source>
        <dbReference type="ARBA" id="ARBA00023024"/>
    </source>
</evidence>
<keyword evidence="4" id="KW-0119">Carbohydrate metabolism</keyword>
<reference evidence="9 10" key="1">
    <citation type="journal article" date="2023" name="G3 (Bethesda)">
        <title>A chromosome-level genome assembly of Zasmidium syzygii isolated from banana leaves.</title>
        <authorList>
            <person name="van Westerhoven A.C."/>
            <person name="Mehrabi R."/>
            <person name="Talebi R."/>
            <person name="Steentjes M.B.F."/>
            <person name="Corcolon B."/>
            <person name="Chong P.A."/>
            <person name="Kema G.H.J."/>
            <person name="Seidl M.F."/>
        </authorList>
    </citation>
    <scope>NUCLEOTIDE SEQUENCE [LARGE SCALE GENOMIC DNA]</scope>
    <source>
        <strain evidence="9 10">P124</strain>
    </source>
</reference>
<protein>
    <recommendedName>
        <fullName evidence="6">chitin deacetylase</fullName>
        <ecNumber evidence="6">3.5.1.41</ecNumber>
    </recommendedName>
</protein>
<evidence type="ECO:0000259" key="8">
    <source>
        <dbReference type="PROSITE" id="PS51677"/>
    </source>
</evidence>
<dbReference type="EC" id="3.5.1.41" evidence="6"/>
<dbReference type="Proteomes" id="UP001305779">
    <property type="component" value="Unassembled WGS sequence"/>
</dbReference>
<evidence type="ECO:0000256" key="5">
    <source>
        <dbReference type="ARBA" id="ARBA00023285"/>
    </source>
</evidence>
<name>A0ABR0EKI2_ZASCE</name>
<keyword evidence="10" id="KW-1185">Reference proteome</keyword>
<dbReference type="SUPFAM" id="SSF88713">
    <property type="entry name" value="Glycoside hydrolase/deacetylase"/>
    <property type="match status" value="1"/>
</dbReference>
<evidence type="ECO:0000256" key="7">
    <source>
        <dbReference type="ARBA" id="ARBA00048494"/>
    </source>
</evidence>
<dbReference type="PROSITE" id="PS51677">
    <property type="entry name" value="NODB"/>
    <property type="match status" value="1"/>
</dbReference>
<dbReference type="InterPro" id="IPR050248">
    <property type="entry name" value="Polysacc_deacetylase_ArnD"/>
</dbReference>
<dbReference type="EMBL" id="JAXOVC010000005">
    <property type="protein sequence ID" value="KAK4502074.1"/>
    <property type="molecule type" value="Genomic_DNA"/>
</dbReference>
<sequence length="132" mass="14595">MSPDQPEAERLRRLHEAGHQLGSHACELNKLLSASGLDDCNTACRREMKAMGYKIVLWNIDPVDWKSEIDVNTTLKILEEQDASAHAEGSGAIVLMHDRILQTAEVLLPEVLGFFEARGYDFVTIGDCLGAD</sequence>
<comment type="caution">
    <text evidence="9">The sequence shown here is derived from an EMBL/GenBank/DDBJ whole genome shotgun (WGS) entry which is preliminary data.</text>
</comment>
<keyword evidence="4" id="KW-0624">Polysaccharide degradation</keyword>
<gene>
    <name evidence="9" type="ORF">PRZ48_007885</name>
</gene>
<evidence type="ECO:0000256" key="6">
    <source>
        <dbReference type="ARBA" id="ARBA00024056"/>
    </source>
</evidence>
<keyword evidence="5" id="KW-0170">Cobalt</keyword>
<dbReference type="InterPro" id="IPR011330">
    <property type="entry name" value="Glyco_hydro/deAcase_b/a-brl"/>
</dbReference>
<evidence type="ECO:0000313" key="10">
    <source>
        <dbReference type="Proteomes" id="UP001305779"/>
    </source>
</evidence>
<proteinExistence type="predicted"/>